<reference evidence="2 3" key="1">
    <citation type="submission" date="2016-10" db="EMBL/GenBank/DDBJ databases">
        <authorList>
            <person name="de Groot N.N."/>
        </authorList>
    </citation>
    <scope>NUCLEOTIDE SEQUENCE [LARGE SCALE GENOMIC DNA]</scope>
    <source>
        <strain evidence="2 3">CPCC 202808</strain>
    </source>
</reference>
<dbReference type="EMBL" id="JACBZA010000001">
    <property type="protein sequence ID" value="NYH82111.1"/>
    <property type="molecule type" value="Genomic_DNA"/>
</dbReference>
<dbReference type="InterPro" id="IPR015946">
    <property type="entry name" value="KH_dom-like_a/b"/>
</dbReference>
<dbReference type="AlphaFoldDB" id="A0A1I3AFC5"/>
<evidence type="ECO:0000313" key="3">
    <source>
        <dbReference type="Proteomes" id="UP000199052"/>
    </source>
</evidence>
<evidence type="ECO:0000313" key="4">
    <source>
        <dbReference type="Proteomes" id="UP000533017"/>
    </source>
</evidence>
<dbReference type="PANTHER" id="PTHR39624">
    <property type="entry name" value="PROTEIN INVOLVED IN RIMO-MEDIATED BETA-METHYLTHIOLATION OF RIBOSOMAL PROTEIN S12 YCAO"/>
    <property type="match status" value="1"/>
</dbReference>
<evidence type="ECO:0000313" key="1">
    <source>
        <dbReference type="EMBL" id="NYH82111.1"/>
    </source>
</evidence>
<dbReference type="STRING" id="504797.SAMN05421678_11921"/>
<dbReference type="Proteomes" id="UP000199052">
    <property type="component" value="Unassembled WGS sequence"/>
</dbReference>
<gene>
    <name evidence="1" type="ORF">FHR37_000962</name>
    <name evidence="2" type="ORF">SAMN05421678_11921</name>
</gene>
<evidence type="ECO:0000313" key="2">
    <source>
        <dbReference type="EMBL" id="SFH48777.1"/>
    </source>
</evidence>
<reference evidence="1 4" key="2">
    <citation type="submission" date="2020-07" db="EMBL/GenBank/DDBJ databases">
        <title>Sequencing the genomes of 1000 actinobacteria strains.</title>
        <authorList>
            <person name="Klenk H.-P."/>
        </authorList>
    </citation>
    <scope>NUCLEOTIDE SEQUENCE [LARGE SCALE GENOMIC DNA]</scope>
    <source>
        <strain evidence="1 4">DSM 45117</strain>
    </source>
</reference>
<organism evidence="2 3">
    <name type="scientific">Actinopolymorpha cephalotaxi</name>
    <dbReference type="NCBI Taxonomy" id="504797"/>
    <lineage>
        <taxon>Bacteria</taxon>
        <taxon>Bacillati</taxon>
        <taxon>Actinomycetota</taxon>
        <taxon>Actinomycetes</taxon>
        <taxon>Propionibacteriales</taxon>
        <taxon>Actinopolymorphaceae</taxon>
        <taxon>Actinopolymorpha</taxon>
    </lineage>
</organism>
<dbReference type="PANTHER" id="PTHR39624:SF2">
    <property type="entry name" value="OSMC-LIKE PROTEIN"/>
    <property type="match status" value="1"/>
</dbReference>
<dbReference type="Pfam" id="PF02566">
    <property type="entry name" value="OsmC"/>
    <property type="match status" value="1"/>
</dbReference>
<proteinExistence type="predicted"/>
<dbReference type="InterPro" id="IPR036102">
    <property type="entry name" value="OsmC/Ohrsf"/>
</dbReference>
<protein>
    <submittedName>
        <fullName evidence="1">OsmC-like protein</fullName>
    </submittedName>
    <submittedName>
        <fullName evidence="2">Uncharacterized OsmC-related protein</fullName>
    </submittedName>
</protein>
<dbReference type="InterPro" id="IPR003718">
    <property type="entry name" value="OsmC/Ohr_fam"/>
</dbReference>
<dbReference type="Gene3D" id="3.30.300.20">
    <property type="match status" value="1"/>
</dbReference>
<sequence length="144" mass="15187">MSTHEPAPVEVRPLEGDAYVVEVRGHQLHVDQPREDGGTDTAPTPVELLVGALASCVAFYAGRFLARHGVGTEGLVVRATFSMAAEGPARVESVHVRIVVPPDLPPERVPALRAVLGACTVKNTLTHAVELDLEIDGFPSLAPG</sequence>
<dbReference type="Proteomes" id="UP000533017">
    <property type="component" value="Unassembled WGS sequence"/>
</dbReference>
<accession>A0A1I3AFC5</accession>
<dbReference type="EMBL" id="FOOI01000019">
    <property type="protein sequence ID" value="SFH48777.1"/>
    <property type="molecule type" value="Genomic_DNA"/>
</dbReference>
<dbReference type="SUPFAM" id="SSF82784">
    <property type="entry name" value="OsmC-like"/>
    <property type="match status" value="1"/>
</dbReference>
<keyword evidence="4" id="KW-1185">Reference proteome</keyword>
<name>A0A1I3AFC5_9ACTN</name>
<dbReference type="RefSeq" id="WP_202818356.1">
    <property type="nucleotide sequence ID" value="NZ_FOOI01000019.1"/>
</dbReference>